<dbReference type="PRINTS" id="PR00162">
    <property type="entry name" value="RIESKE"/>
</dbReference>
<gene>
    <name evidence="7" type="ORF">IEO70_03615</name>
</gene>
<evidence type="ECO:0000256" key="5">
    <source>
        <dbReference type="ARBA" id="ARBA00023157"/>
    </source>
</evidence>
<keyword evidence="5" id="KW-1015">Disulfide bond</keyword>
<evidence type="ECO:0000256" key="1">
    <source>
        <dbReference type="ARBA" id="ARBA00022714"/>
    </source>
</evidence>
<dbReference type="RefSeq" id="WP_190996987.1">
    <property type="nucleotide sequence ID" value="NZ_JACXSI010000006.1"/>
</dbReference>
<organism evidence="7 8">
    <name type="scientific">Peribacillus faecalis</name>
    <dbReference type="NCBI Taxonomy" id="2772559"/>
    <lineage>
        <taxon>Bacteria</taxon>
        <taxon>Bacillati</taxon>
        <taxon>Bacillota</taxon>
        <taxon>Bacilli</taxon>
        <taxon>Bacillales</taxon>
        <taxon>Bacillaceae</taxon>
        <taxon>Peribacillus</taxon>
    </lineage>
</organism>
<dbReference type="InterPro" id="IPR038010">
    <property type="entry name" value="YhfW_C"/>
</dbReference>
<dbReference type="EMBL" id="JACXSI010000006">
    <property type="protein sequence ID" value="MBD3107443.1"/>
    <property type="molecule type" value="Genomic_DNA"/>
</dbReference>
<keyword evidence="4" id="KW-0411">Iron-sulfur</keyword>
<dbReference type="InterPro" id="IPR005805">
    <property type="entry name" value="Rieske_Fe-S_prot_C"/>
</dbReference>
<accession>A0A927CTU6</accession>
<feature type="domain" description="Rieske" evidence="6">
    <location>
        <begin position="426"/>
        <end position="512"/>
    </location>
</feature>
<dbReference type="Gene3D" id="3.30.9.10">
    <property type="entry name" value="D-Amino Acid Oxidase, subunit A, domain 2"/>
    <property type="match status" value="1"/>
</dbReference>
<dbReference type="GO" id="GO:0016705">
    <property type="term" value="F:oxidoreductase activity, acting on paired donors, with incorporation or reduction of molecular oxygen"/>
    <property type="evidence" value="ECO:0007669"/>
    <property type="project" value="UniProtKB-ARBA"/>
</dbReference>
<dbReference type="CDD" id="cd03477">
    <property type="entry name" value="Rieske_YhfW_C"/>
    <property type="match status" value="1"/>
</dbReference>
<dbReference type="Pfam" id="PF01266">
    <property type="entry name" value="DAO"/>
    <property type="match status" value="1"/>
</dbReference>
<keyword evidence="1" id="KW-0001">2Fe-2S</keyword>
<evidence type="ECO:0000259" key="6">
    <source>
        <dbReference type="PROSITE" id="PS51296"/>
    </source>
</evidence>
<evidence type="ECO:0000313" key="7">
    <source>
        <dbReference type="EMBL" id="MBD3107443.1"/>
    </source>
</evidence>
<dbReference type="SUPFAM" id="SSF51905">
    <property type="entry name" value="FAD/NAD(P)-binding domain"/>
    <property type="match status" value="1"/>
</dbReference>
<proteinExistence type="predicted"/>
<dbReference type="Pfam" id="PF00355">
    <property type="entry name" value="Rieske"/>
    <property type="match status" value="1"/>
</dbReference>
<name>A0A927CTU6_9BACI</name>
<dbReference type="AlphaFoldDB" id="A0A927CTU6"/>
<dbReference type="GO" id="GO:0004497">
    <property type="term" value="F:monooxygenase activity"/>
    <property type="evidence" value="ECO:0007669"/>
    <property type="project" value="UniProtKB-ARBA"/>
</dbReference>
<dbReference type="Gene3D" id="3.50.50.60">
    <property type="entry name" value="FAD/NAD(P)-binding domain"/>
    <property type="match status" value="1"/>
</dbReference>
<comment type="caution">
    <text evidence="7">The sequence shown here is derived from an EMBL/GenBank/DDBJ whole genome shotgun (WGS) entry which is preliminary data.</text>
</comment>
<dbReference type="Gene3D" id="2.102.10.10">
    <property type="entry name" value="Rieske [2Fe-2S] iron-sulphur domain"/>
    <property type="match status" value="1"/>
</dbReference>
<dbReference type="GO" id="GO:0005737">
    <property type="term" value="C:cytoplasm"/>
    <property type="evidence" value="ECO:0007669"/>
    <property type="project" value="TreeGrafter"/>
</dbReference>
<keyword evidence="8" id="KW-1185">Reference proteome</keyword>
<keyword evidence="3" id="KW-0408">Iron</keyword>
<evidence type="ECO:0000256" key="3">
    <source>
        <dbReference type="ARBA" id="ARBA00023004"/>
    </source>
</evidence>
<dbReference type="InterPro" id="IPR006076">
    <property type="entry name" value="FAD-dep_OxRdtase"/>
</dbReference>
<dbReference type="PANTHER" id="PTHR13847:SF274">
    <property type="entry name" value="RIESKE 2FE-2S IRON-SULFUR PROTEIN YHFW-RELATED"/>
    <property type="match status" value="1"/>
</dbReference>
<dbReference type="PROSITE" id="PS51296">
    <property type="entry name" value="RIESKE"/>
    <property type="match status" value="1"/>
</dbReference>
<dbReference type="InterPro" id="IPR036188">
    <property type="entry name" value="FAD/NAD-bd_sf"/>
</dbReference>
<protein>
    <submittedName>
        <fullName evidence="7">FAD-dependent oxidoreductase</fullName>
    </submittedName>
</protein>
<reference evidence="7" key="1">
    <citation type="submission" date="2020-09" db="EMBL/GenBank/DDBJ databases">
        <title>Bacillus faecalis sp. nov., a moderately halophilic bacterium isolated from cow faeces.</title>
        <authorList>
            <person name="Jiang L."/>
            <person name="Lee J."/>
        </authorList>
    </citation>
    <scope>NUCLEOTIDE SEQUENCE</scope>
    <source>
        <strain evidence="7">AGMB 02131</strain>
    </source>
</reference>
<dbReference type="InterPro" id="IPR036922">
    <property type="entry name" value="Rieske_2Fe-2S_sf"/>
</dbReference>
<dbReference type="GO" id="GO:0046872">
    <property type="term" value="F:metal ion binding"/>
    <property type="evidence" value="ECO:0007669"/>
    <property type="project" value="UniProtKB-KW"/>
</dbReference>
<dbReference type="GO" id="GO:0051537">
    <property type="term" value="F:2 iron, 2 sulfur cluster binding"/>
    <property type="evidence" value="ECO:0007669"/>
    <property type="project" value="UniProtKB-KW"/>
</dbReference>
<dbReference type="PANTHER" id="PTHR13847">
    <property type="entry name" value="SARCOSINE DEHYDROGENASE-RELATED"/>
    <property type="match status" value="1"/>
</dbReference>
<dbReference type="Proteomes" id="UP000602076">
    <property type="component" value="Unassembled WGS sequence"/>
</dbReference>
<dbReference type="FunFam" id="2.102.10.10:FF:000014">
    <property type="entry name" value="Oxidoreductase, FAD dependent"/>
    <property type="match status" value="1"/>
</dbReference>
<dbReference type="SUPFAM" id="SSF50022">
    <property type="entry name" value="ISP domain"/>
    <property type="match status" value="1"/>
</dbReference>
<evidence type="ECO:0000256" key="2">
    <source>
        <dbReference type="ARBA" id="ARBA00022723"/>
    </source>
</evidence>
<evidence type="ECO:0000256" key="4">
    <source>
        <dbReference type="ARBA" id="ARBA00023014"/>
    </source>
</evidence>
<keyword evidence="2" id="KW-0479">Metal-binding</keyword>
<dbReference type="InterPro" id="IPR017941">
    <property type="entry name" value="Rieske_2Fe-2S"/>
</dbReference>
<sequence length="512" mass="57136">MKEHPSLPRSPESFWLETAILPTFKGIQQDIHVHTVIVGAGITGITLAYLLTQQGVKVALLDAGKITNGTTGHTTAKITAQHDLIYDQLIRNFGEEIARSYYDANSEALQFIKKTVNEHQIDCDFSEQDAFIFTNSDEQMSKLKAEINAYEKLKIDGEYLHQIPLNIETKAAIKMAKQAQFHPIKYLHQLVRYIVGHGGVLLENTTAIDLDVSEEKKKKIITSDGHHVFAEKLVITSHFPFYDLKGYFFARLSPDRAYVVGAESSEPYPGGMYITAEQPKRSIRSTPLANGKHLLLISGGSHKTGHIADTEHFYNELADYATSHFQVDRISYRWSAQDLYTLDKVPYVGRMEHGDEYTFVATGYGKWGMTNGTAGALLLKDLVLGKDNQFEQLYAPSRIHGDTAFKNFIVQNADVAKELIKGKLQRPDKSVDDVRAGEGAVVTVHGRRAGCYKEEDGSVHVVDTTCTHLGCEVAWNNGDRTWDCPCHGSRFSFDGEVIEGPAETPLKKIDLE</sequence>
<evidence type="ECO:0000313" key="8">
    <source>
        <dbReference type="Proteomes" id="UP000602076"/>
    </source>
</evidence>
<dbReference type="GO" id="GO:0016020">
    <property type="term" value="C:membrane"/>
    <property type="evidence" value="ECO:0007669"/>
    <property type="project" value="InterPro"/>
</dbReference>